<dbReference type="EMBL" id="JH795858">
    <property type="protein sequence ID" value="EJU04034.1"/>
    <property type="molecule type" value="Genomic_DNA"/>
</dbReference>
<dbReference type="AlphaFoldDB" id="M5G5P9"/>
<keyword evidence="3" id="KW-1185">Reference proteome</keyword>
<feature type="compositionally biased region" description="Polar residues" evidence="1">
    <location>
        <begin position="16"/>
        <end position="42"/>
    </location>
</feature>
<name>M5G5P9_DACPD</name>
<reference evidence="2 3" key="1">
    <citation type="journal article" date="2012" name="Science">
        <title>The Paleozoic origin of enzymatic lignin decomposition reconstructed from 31 fungal genomes.</title>
        <authorList>
            <person name="Floudas D."/>
            <person name="Binder M."/>
            <person name="Riley R."/>
            <person name="Barry K."/>
            <person name="Blanchette R.A."/>
            <person name="Henrissat B."/>
            <person name="Martinez A.T."/>
            <person name="Otillar R."/>
            <person name="Spatafora J.W."/>
            <person name="Yadav J.S."/>
            <person name="Aerts A."/>
            <person name="Benoit I."/>
            <person name="Boyd A."/>
            <person name="Carlson A."/>
            <person name="Copeland A."/>
            <person name="Coutinho P.M."/>
            <person name="de Vries R.P."/>
            <person name="Ferreira P."/>
            <person name="Findley K."/>
            <person name="Foster B."/>
            <person name="Gaskell J."/>
            <person name="Glotzer D."/>
            <person name="Gorecki P."/>
            <person name="Heitman J."/>
            <person name="Hesse C."/>
            <person name="Hori C."/>
            <person name="Igarashi K."/>
            <person name="Jurgens J.A."/>
            <person name="Kallen N."/>
            <person name="Kersten P."/>
            <person name="Kohler A."/>
            <person name="Kuees U."/>
            <person name="Kumar T.K.A."/>
            <person name="Kuo A."/>
            <person name="LaButti K."/>
            <person name="Larrondo L.F."/>
            <person name="Lindquist E."/>
            <person name="Ling A."/>
            <person name="Lombard V."/>
            <person name="Lucas S."/>
            <person name="Lundell T."/>
            <person name="Martin R."/>
            <person name="McLaughlin D.J."/>
            <person name="Morgenstern I."/>
            <person name="Morin E."/>
            <person name="Murat C."/>
            <person name="Nagy L.G."/>
            <person name="Nolan M."/>
            <person name="Ohm R.A."/>
            <person name="Patyshakuliyeva A."/>
            <person name="Rokas A."/>
            <person name="Ruiz-Duenas F.J."/>
            <person name="Sabat G."/>
            <person name="Salamov A."/>
            <person name="Samejima M."/>
            <person name="Schmutz J."/>
            <person name="Slot J.C."/>
            <person name="St John F."/>
            <person name="Stenlid J."/>
            <person name="Sun H."/>
            <person name="Sun S."/>
            <person name="Syed K."/>
            <person name="Tsang A."/>
            <person name="Wiebenga A."/>
            <person name="Young D."/>
            <person name="Pisabarro A."/>
            <person name="Eastwood D.C."/>
            <person name="Martin F."/>
            <person name="Cullen D."/>
            <person name="Grigoriev I.V."/>
            <person name="Hibbett D.S."/>
        </authorList>
    </citation>
    <scope>NUCLEOTIDE SEQUENCE [LARGE SCALE GENOMIC DNA]</scope>
    <source>
        <strain evidence="2 3">DJM-731 SS1</strain>
    </source>
</reference>
<feature type="compositionally biased region" description="Polar residues" evidence="1">
    <location>
        <begin position="54"/>
        <end position="63"/>
    </location>
</feature>
<evidence type="ECO:0000313" key="2">
    <source>
        <dbReference type="EMBL" id="EJU04034.1"/>
    </source>
</evidence>
<dbReference type="GeneID" id="63686087"/>
<protein>
    <submittedName>
        <fullName evidence="2">Uncharacterized protein</fullName>
    </submittedName>
</protein>
<gene>
    <name evidence="2" type="ORF">DACRYDRAFT_14246</name>
</gene>
<accession>M5G5P9</accession>
<evidence type="ECO:0000256" key="1">
    <source>
        <dbReference type="SAM" id="MobiDB-lite"/>
    </source>
</evidence>
<organism evidence="2 3">
    <name type="scientific">Dacryopinax primogenitus (strain DJM 731)</name>
    <name type="common">Brown rot fungus</name>
    <dbReference type="NCBI Taxonomy" id="1858805"/>
    <lineage>
        <taxon>Eukaryota</taxon>
        <taxon>Fungi</taxon>
        <taxon>Dikarya</taxon>
        <taxon>Basidiomycota</taxon>
        <taxon>Agaricomycotina</taxon>
        <taxon>Dacrymycetes</taxon>
        <taxon>Dacrymycetales</taxon>
        <taxon>Dacrymycetaceae</taxon>
        <taxon>Dacryopinax</taxon>
    </lineage>
</organism>
<feature type="region of interest" description="Disordered" evidence="1">
    <location>
        <begin position="1"/>
        <end position="86"/>
    </location>
</feature>
<dbReference type="RefSeq" id="XP_040630928.1">
    <property type="nucleotide sequence ID" value="XM_040771025.1"/>
</dbReference>
<proteinExistence type="predicted"/>
<evidence type="ECO:0000313" key="3">
    <source>
        <dbReference type="Proteomes" id="UP000030653"/>
    </source>
</evidence>
<dbReference type="OrthoDB" id="10476798at2759"/>
<sequence>MGDDAPYSSPLFSRPGPSSNIGMLTDLSSPSLTSQQNSQRSFQDPYASLPLVMPNSSESSGSYLTPLKGSQAATTSIYGPTPRRHSQTDITQYMHSLDSNTSNLDTAGFVQERIYGAPLDNSQDIQWDPTPPITDALAATLDGDDMHPSRLARHARVSSDGATLFDEPELTSQEQYWKSESIGEDDDQWLHQAEPFLQAAEYGAFPASASPPPIPFSEPPIYDMPPASFQPSTQDVYASRLLRYASAMDPTRTEIRYAPKLSRPESPGEALIDEMEELMWPSPL</sequence>
<dbReference type="HOGENOM" id="CLU_980123_0_0_1"/>
<dbReference type="Proteomes" id="UP000030653">
    <property type="component" value="Unassembled WGS sequence"/>
</dbReference>